<dbReference type="InterPro" id="IPR018490">
    <property type="entry name" value="cNMP-bd_dom_sf"/>
</dbReference>
<evidence type="ECO:0000256" key="1">
    <source>
        <dbReference type="ARBA" id="ARBA00023015"/>
    </source>
</evidence>
<dbReference type="InterPro" id="IPR036390">
    <property type="entry name" value="WH_DNA-bd_sf"/>
</dbReference>
<dbReference type="SUPFAM" id="SSF46785">
    <property type="entry name" value="Winged helix' DNA-binding domain"/>
    <property type="match status" value="1"/>
</dbReference>
<gene>
    <name evidence="6" type="ORF">B0D84_05175</name>
    <name evidence="7" type="ORF">C3L24_09970</name>
</gene>
<proteinExistence type="predicted"/>
<dbReference type="CDD" id="cd00038">
    <property type="entry name" value="CAP_ED"/>
    <property type="match status" value="1"/>
</dbReference>
<evidence type="ECO:0000259" key="4">
    <source>
        <dbReference type="PROSITE" id="PS50042"/>
    </source>
</evidence>
<dbReference type="Proteomes" id="UP000250928">
    <property type="component" value="Unassembled WGS sequence"/>
</dbReference>
<dbReference type="Pfam" id="PF13545">
    <property type="entry name" value="HTH_Crp_2"/>
    <property type="match status" value="1"/>
</dbReference>
<reference evidence="6 8" key="1">
    <citation type="submission" date="2017-02" db="EMBL/GenBank/DDBJ databases">
        <title>Novel co-symbiosis in the unique lucinid bivalve Phacoides pectinatus.</title>
        <authorList>
            <person name="Lim S.J."/>
            <person name="Davis B.G."/>
            <person name="Gill D.E."/>
            <person name="Engel A.S."/>
            <person name="Anderson L.C."/>
            <person name="Campbell B.J."/>
        </authorList>
    </citation>
    <scope>NUCLEOTIDE SEQUENCE [LARGE SCALE GENOMIC DNA]</scope>
    <source>
        <strain evidence="6">LUC13016_P6</strain>
    </source>
</reference>
<dbReference type="InterPro" id="IPR050397">
    <property type="entry name" value="Env_Response_Regulators"/>
</dbReference>
<comment type="caution">
    <text evidence="7">The sequence shown here is derived from an EMBL/GenBank/DDBJ whole genome shotgun (WGS) entry which is preliminary data.</text>
</comment>
<dbReference type="EMBL" id="MUIE01000336">
    <property type="protein sequence ID" value="OQX33048.1"/>
    <property type="molecule type" value="Genomic_DNA"/>
</dbReference>
<dbReference type="PANTHER" id="PTHR24567:SF74">
    <property type="entry name" value="HTH-TYPE TRANSCRIPTIONAL REGULATOR ARCR"/>
    <property type="match status" value="1"/>
</dbReference>
<sequence length="223" mass="24919">MKEQLKHVYLFANLDDAQLGRVQEMSRGITLDDGQVLFEVGDEAPRFFLVRSGQIKLSRISFNGDEKVIELVGAGQTFAEALMFAQIPAYPVRAAALGRCELLAINSKGFLDLLRGSVESCFRMMGDMSLRLHKMVDEIDRLTMQSGTERIARFLCAQYHAEGEREFALAAPKGVLASRLSVKPETFSRILHRLADEGLVKIRASRVEILDPERLCGYSMSGF</sequence>
<dbReference type="GO" id="GO:0003700">
    <property type="term" value="F:DNA-binding transcription factor activity"/>
    <property type="evidence" value="ECO:0007669"/>
    <property type="project" value="TreeGrafter"/>
</dbReference>
<dbReference type="GO" id="GO:0005829">
    <property type="term" value="C:cytosol"/>
    <property type="evidence" value="ECO:0007669"/>
    <property type="project" value="TreeGrafter"/>
</dbReference>
<dbReference type="InterPro" id="IPR036388">
    <property type="entry name" value="WH-like_DNA-bd_sf"/>
</dbReference>
<evidence type="ECO:0000313" key="6">
    <source>
        <dbReference type="EMBL" id="OQX33048.1"/>
    </source>
</evidence>
<dbReference type="PROSITE" id="PS50042">
    <property type="entry name" value="CNMP_BINDING_3"/>
    <property type="match status" value="1"/>
</dbReference>
<dbReference type="Pfam" id="PF00027">
    <property type="entry name" value="cNMP_binding"/>
    <property type="match status" value="1"/>
</dbReference>
<evidence type="ECO:0000259" key="5">
    <source>
        <dbReference type="PROSITE" id="PS51063"/>
    </source>
</evidence>
<evidence type="ECO:0000256" key="2">
    <source>
        <dbReference type="ARBA" id="ARBA00023125"/>
    </source>
</evidence>
<evidence type="ECO:0000313" key="9">
    <source>
        <dbReference type="Proteomes" id="UP000250928"/>
    </source>
</evidence>
<evidence type="ECO:0000313" key="8">
    <source>
        <dbReference type="Proteomes" id="UP000243361"/>
    </source>
</evidence>
<keyword evidence="8" id="KW-1185">Reference proteome</keyword>
<dbReference type="PANTHER" id="PTHR24567">
    <property type="entry name" value="CRP FAMILY TRANSCRIPTIONAL REGULATORY PROTEIN"/>
    <property type="match status" value="1"/>
</dbReference>
<dbReference type="InterPro" id="IPR000595">
    <property type="entry name" value="cNMP-bd_dom"/>
</dbReference>
<keyword evidence="2" id="KW-0238">DNA-binding</keyword>
<evidence type="ECO:0000256" key="3">
    <source>
        <dbReference type="ARBA" id="ARBA00023163"/>
    </source>
</evidence>
<dbReference type="SMART" id="SM00419">
    <property type="entry name" value="HTH_CRP"/>
    <property type="match status" value="1"/>
</dbReference>
<dbReference type="Gene3D" id="1.10.10.10">
    <property type="entry name" value="Winged helix-like DNA-binding domain superfamily/Winged helix DNA-binding domain"/>
    <property type="match status" value="1"/>
</dbReference>
<dbReference type="Gene3D" id="2.60.120.10">
    <property type="entry name" value="Jelly Rolls"/>
    <property type="match status" value="1"/>
</dbReference>
<evidence type="ECO:0000313" key="7">
    <source>
        <dbReference type="EMBL" id="PUD99974.1"/>
    </source>
</evidence>
<dbReference type="InterPro" id="IPR012318">
    <property type="entry name" value="HTH_CRP"/>
</dbReference>
<feature type="domain" description="HTH crp-type" evidence="5">
    <location>
        <begin position="145"/>
        <end position="213"/>
    </location>
</feature>
<dbReference type="Proteomes" id="UP000243361">
    <property type="component" value="Unassembled WGS sequence"/>
</dbReference>
<name>A0A657PZ50_9GAMM</name>
<dbReference type="PROSITE" id="PS51063">
    <property type="entry name" value="HTH_CRP_2"/>
    <property type="match status" value="1"/>
</dbReference>
<dbReference type="AlphaFoldDB" id="A0A657PZ50"/>
<reference evidence="7 9" key="2">
    <citation type="submission" date="2018-01" db="EMBL/GenBank/DDBJ databases">
        <title>Novel co-symbiosis in the lucinid bivalve Phacoides pectinatus.</title>
        <authorList>
            <person name="Lim S.J."/>
            <person name="Davis B.G."/>
            <person name="Gill D.E."/>
            <person name="Engel A.S."/>
            <person name="Anderson L.C."/>
            <person name="Campbell B.J."/>
        </authorList>
    </citation>
    <scope>NUCLEOTIDE SEQUENCE [LARGE SCALE GENOMIC DNA]</scope>
    <source>
        <strain evidence="7">N3_P5</strain>
    </source>
</reference>
<protein>
    <submittedName>
        <fullName evidence="6 7">Transcriptional regulator</fullName>
    </submittedName>
</protein>
<feature type="domain" description="Cyclic nucleotide-binding" evidence="4">
    <location>
        <begin position="10"/>
        <end position="131"/>
    </location>
</feature>
<dbReference type="EMBL" id="PQCO01000239">
    <property type="protein sequence ID" value="PUD99974.1"/>
    <property type="molecule type" value="Genomic_DNA"/>
</dbReference>
<organism evidence="7 9">
    <name type="scientific">Candidatus Sedimenticola endophacoides</name>
    <dbReference type="NCBI Taxonomy" id="2548426"/>
    <lineage>
        <taxon>Bacteria</taxon>
        <taxon>Pseudomonadati</taxon>
        <taxon>Pseudomonadota</taxon>
        <taxon>Gammaproteobacteria</taxon>
        <taxon>Chromatiales</taxon>
        <taxon>Sedimenticolaceae</taxon>
        <taxon>Sedimenticola</taxon>
    </lineage>
</organism>
<dbReference type="SUPFAM" id="SSF51206">
    <property type="entry name" value="cAMP-binding domain-like"/>
    <property type="match status" value="1"/>
</dbReference>
<keyword evidence="1" id="KW-0805">Transcription regulation</keyword>
<keyword evidence="3" id="KW-0804">Transcription</keyword>
<dbReference type="GO" id="GO:0003677">
    <property type="term" value="F:DNA binding"/>
    <property type="evidence" value="ECO:0007669"/>
    <property type="project" value="UniProtKB-KW"/>
</dbReference>
<dbReference type="SMART" id="SM00100">
    <property type="entry name" value="cNMP"/>
    <property type="match status" value="1"/>
</dbReference>
<accession>A0A657PZ50</accession>
<dbReference type="InterPro" id="IPR014710">
    <property type="entry name" value="RmlC-like_jellyroll"/>
</dbReference>